<dbReference type="PROSITE" id="PS00061">
    <property type="entry name" value="ADH_SHORT"/>
    <property type="match status" value="1"/>
</dbReference>
<proteinExistence type="inferred from homology"/>
<sequence>MMHSGFLKGRTAFVTGSVQGIGLAIARALAAEGARVGLHGLGDRAVIEEAQDQVRAAGAAEVRFFEGDMRHPDEIEAMMDALEAWGSCDILVNNAGIQKTAPLADMPRETWEAILAVNLSGAFFTMRRAMPKMAERGYGRVVNIASVHGLVASKDKSPYVAAKFGLVGLSKVAALEYAHAGSRETGGVTVNCICPGWTETAIIQPQIEARAADQGGDRAAGVASLLAEKQPSLRTSMPEEIGAAVVWLCSPIAHNMTGITLPIDGGWTAQ</sequence>
<gene>
    <name evidence="2" type="ORF">GCM10011316_05910</name>
</gene>
<dbReference type="EMBL" id="BMFA01000001">
    <property type="protein sequence ID" value="GGB36571.1"/>
    <property type="molecule type" value="Genomic_DNA"/>
</dbReference>
<dbReference type="FunFam" id="3.40.50.720:FF:000084">
    <property type="entry name" value="Short-chain dehydrogenase reductase"/>
    <property type="match status" value="1"/>
</dbReference>
<accession>A0A916T997</accession>
<dbReference type="GO" id="GO:0032787">
    <property type="term" value="P:monocarboxylic acid metabolic process"/>
    <property type="evidence" value="ECO:0007669"/>
    <property type="project" value="UniProtKB-ARBA"/>
</dbReference>
<evidence type="ECO:0000313" key="2">
    <source>
        <dbReference type="EMBL" id="GGB36571.1"/>
    </source>
</evidence>
<organism evidence="2 3">
    <name type="scientific">Roseibium aquae</name>
    <dbReference type="NCBI Taxonomy" id="1323746"/>
    <lineage>
        <taxon>Bacteria</taxon>
        <taxon>Pseudomonadati</taxon>
        <taxon>Pseudomonadota</taxon>
        <taxon>Alphaproteobacteria</taxon>
        <taxon>Hyphomicrobiales</taxon>
        <taxon>Stappiaceae</taxon>
        <taxon>Roseibium</taxon>
    </lineage>
</organism>
<dbReference type="SUPFAM" id="SSF51735">
    <property type="entry name" value="NAD(P)-binding Rossmann-fold domains"/>
    <property type="match status" value="1"/>
</dbReference>
<dbReference type="Gene3D" id="3.40.50.720">
    <property type="entry name" value="NAD(P)-binding Rossmann-like Domain"/>
    <property type="match status" value="1"/>
</dbReference>
<dbReference type="InterPro" id="IPR002347">
    <property type="entry name" value="SDR_fam"/>
</dbReference>
<dbReference type="InterPro" id="IPR020904">
    <property type="entry name" value="Sc_DH/Rdtase_CS"/>
</dbReference>
<dbReference type="NCBIfam" id="NF009093">
    <property type="entry name" value="PRK12429.1"/>
    <property type="match status" value="1"/>
</dbReference>
<dbReference type="PRINTS" id="PR00081">
    <property type="entry name" value="GDHRDH"/>
</dbReference>
<comment type="caution">
    <text evidence="2">The sequence shown here is derived from an EMBL/GenBank/DDBJ whole genome shotgun (WGS) entry which is preliminary data.</text>
</comment>
<dbReference type="Proteomes" id="UP000605148">
    <property type="component" value="Unassembled WGS sequence"/>
</dbReference>
<reference evidence="2" key="1">
    <citation type="journal article" date="2014" name="Int. J. Syst. Evol. Microbiol.">
        <title>Complete genome sequence of Corynebacterium casei LMG S-19264T (=DSM 44701T), isolated from a smear-ripened cheese.</title>
        <authorList>
            <consortium name="US DOE Joint Genome Institute (JGI-PGF)"/>
            <person name="Walter F."/>
            <person name="Albersmeier A."/>
            <person name="Kalinowski J."/>
            <person name="Ruckert C."/>
        </authorList>
    </citation>
    <scope>NUCLEOTIDE SEQUENCE</scope>
    <source>
        <strain evidence="2">CGMCC 1.12426</strain>
    </source>
</reference>
<dbReference type="PANTHER" id="PTHR42879:SF2">
    <property type="entry name" value="3-OXOACYL-[ACYL-CARRIER-PROTEIN] REDUCTASE FABG"/>
    <property type="match status" value="1"/>
</dbReference>
<dbReference type="PRINTS" id="PR00080">
    <property type="entry name" value="SDRFAMILY"/>
</dbReference>
<keyword evidence="3" id="KW-1185">Reference proteome</keyword>
<dbReference type="PANTHER" id="PTHR42879">
    <property type="entry name" value="3-OXOACYL-(ACYL-CARRIER-PROTEIN) REDUCTASE"/>
    <property type="match status" value="1"/>
</dbReference>
<dbReference type="AlphaFoldDB" id="A0A916T997"/>
<dbReference type="InterPro" id="IPR036291">
    <property type="entry name" value="NAD(P)-bd_dom_sf"/>
</dbReference>
<dbReference type="RefSeq" id="WP_244298956.1">
    <property type="nucleotide sequence ID" value="NZ_BMFA01000001.1"/>
</dbReference>
<reference evidence="2" key="2">
    <citation type="submission" date="2020-09" db="EMBL/GenBank/DDBJ databases">
        <authorList>
            <person name="Sun Q."/>
            <person name="Zhou Y."/>
        </authorList>
    </citation>
    <scope>NUCLEOTIDE SEQUENCE</scope>
    <source>
        <strain evidence="2">CGMCC 1.12426</strain>
    </source>
</reference>
<dbReference type="Pfam" id="PF13561">
    <property type="entry name" value="adh_short_C2"/>
    <property type="match status" value="1"/>
</dbReference>
<evidence type="ECO:0000313" key="3">
    <source>
        <dbReference type="Proteomes" id="UP000605148"/>
    </source>
</evidence>
<dbReference type="InterPro" id="IPR050259">
    <property type="entry name" value="SDR"/>
</dbReference>
<evidence type="ECO:0000256" key="1">
    <source>
        <dbReference type="ARBA" id="ARBA00006484"/>
    </source>
</evidence>
<comment type="similarity">
    <text evidence="1">Belongs to the short-chain dehydrogenases/reductases (SDR) family.</text>
</comment>
<name>A0A916T997_9HYPH</name>
<protein>
    <submittedName>
        <fullName evidence="2">3-hydroxybutyrate dehydrogenase</fullName>
    </submittedName>
</protein>